<feature type="chain" id="PRO_5008068298" description="Glycosyl transferase family 1 domain-containing protein" evidence="1">
    <location>
        <begin position="28"/>
        <end position="368"/>
    </location>
</feature>
<protein>
    <recommendedName>
        <fullName evidence="2">Glycosyl transferase family 1 domain-containing protein</fullName>
    </recommendedName>
</protein>
<keyword evidence="1" id="KW-0732">Signal</keyword>
<sequence>MTSHSNQFTGTKRVAILWTLLSGYLNACLKALAETDGVEIFVSNIRVSADAPYDESLFSWIKERYEWDANLDENELLNRLEEFRPDVIVSCGWNVPGHRHILKKYRHQAVRIITVDNPWRGTVKQKVGLMVSRFYLKPICDALFVAGERQADFAHRLGFPQRRILRGVLSCDHQKFSPIHFKRQHLLEESRAFVYVGRLAPEKGLDVLVEAYRRYRQSVSEPWPLRCYGTGLLKPLLEHVEGIEIMGFCQPDDLSGELLRACCLVLPSTFEPWALVLHEAAAAGLALICSAEVGASVHLVQNGYNGYVVETGDAAELAWAMSHYAALGEDQRNVMSQNSYLMSLQFTPERWVSNLLDGASRLVKEIEH</sequence>
<dbReference type="Proteomes" id="UP000078090">
    <property type="component" value="Unassembled WGS sequence"/>
</dbReference>
<dbReference type="Pfam" id="PF00534">
    <property type="entry name" value="Glycos_transf_1"/>
    <property type="match status" value="1"/>
</dbReference>
<dbReference type="RefSeq" id="WP_064007692.1">
    <property type="nucleotide sequence ID" value="NZ_LUUG01000052.1"/>
</dbReference>
<evidence type="ECO:0000259" key="2">
    <source>
        <dbReference type="Pfam" id="PF00534"/>
    </source>
</evidence>
<dbReference type="OrthoDB" id="9792269at2"/>
<feature type="domain" description="Glycosyl transferase family 1" evidence="2">
    <location>
        <begin position="182"/>
        <end position="340"/>
    </location>
</feature>
<dbReference type="PANTHER" id="PTHR12526">
    <property type="entry name" value="GLYCOSYLTRANSFERASE"/>
    <property type="match status" value="1"/>
</dbReference>
<name>A0A177MQD3_METMH</name>
<evidence type="ECO:0000313" key="3">
    <source>
        <dbReference type="EMBL" id="OAI07120.1"/>
    </source>
</evidence>
<feature type="signal peptide" evidence="1">
    <location>
        <begin position="1"/>
        <end position="27"/>
    </location>
</feature>
<proteinExistence type="predicted"/>
<organism evidence="3 4">
    <name type="scientific">Methylomonas methanica</name>
    <dbReference type="NCBI Taxonomy" id="421"/>
    <lineage>
        <taxon>Bacteria</taxon>
        <taxon>Pseudomonadati</taxon>
        <taxon>Pseudomonadota</taxon>
        <taxon>Gammaproteobacteria</taxon>
        <taxon>Methylococcales</taxon>
        <taxon>Methylococcaceae</taxon>
        <taxon>Methylomonas</taxon>
    </lineage>
</organism>
<evidence type="ECO:0000256" key="1">
    <source>
        <dbReference type="SAM" id="SignalP"/>
    </source>
</evidence>
<evidence type="ECO:0000313" key="4">
    <source>
        <dbReference type="Proteomes" id="UP000078090"/>
    </source>
</evidence>
<dbReference type="GO" id="GO:1901135">
    <property type="term" value="P:carbohydrate derivative metabolic process"/>
    <property type="evidence" value="ECO:0007669"/>
    <property type="project" value="UniProtKB-ARBA"/>
</dbReference>
<gene>
    <name evidence="3" type="ORF">A1332_09615</name>
</gene>
<reference evidence="3 4" key="1">
    <citation type="submission" date="2016-03" db="EMBL/GenBank/DDBJ databases">
        <authorList>
            <person name="Ploux O."/>
        </authorList>
    </citation>
    <scope>NUCLEOTIDE SEQUENCE [LARGE SCALE GENOMIC DNA]</scope>
    <source>
        <strain evidence="3 4">R-45363</strain>
    </source>
</reference>
<dbReference type="GO" id="GO:0016757">
    <property type="term" value="F:glycosyltransferase activity"/>
    <property type="evidence" value="ECO:0007669"/>
    <property type="project" value="InterPro"/>
</dbReference>
<accession>A0A177MQD3</accession>
<dbReference type="EMBL" id="LUUG01000052">
    <property type="protein sequence ID" value="OAI07120.1"/>
    <property type="molecule type" value="Genomic_DNA"/>
</dbReference>
<comment type="caution">
    <text evidence="3">The sequence shown here is derived from an EMBL/GenBank/DDBJ whole genome shotgun (WGS) entry which is preliminary data.</text>
</comment>
<dbReference type="InterPro" id="IPR001296">
    <property type="entry name" value="Glyco_trans_1"/>
</dbReference>
<dbReference type="SUPFAM" id="SSF53756">
    <property type="entry name" value="UDP-Glycosyltransferase/glycogen phosphorylase"/>
    <property type="match status" value="1"/>
</dbReference>
<dbReference type="Gene3D" id="3.40.50.2000">
    <property type="entry name" value="Glycogen Phosphorylase B"/>
    <property type="match status" value="2"/>
</dbReference>
<dbReference type="AlphaFoldDB" id="A0A177MQD3"/>
<dbReference type="CDD" id="cd03801">
    <property type="entry name" value="GT4_PimA-like"/>
    <property type="match status" value="1"/>
</dbReference>